<keyword evidence="7" id="KW-0547">Nucleotide-binding</keyword>
<evidence type="ECO:0000256" key="1">
    <source>
        <dbReference type="ARBA" id="ARBA00004496"/>
    </source>
</evidence>
<evidence type="ECO:0000256" key="3">
    <source>
        <dbReference type="ARBA" id="ARBA00019010"/>
    </source>
</evidence>
<dbReference type="GO" id="GO:0005737">
    <property type="term" value="C:cytoplasm"/>
    <property type="evidence" value="ECO:0007669"/>
    <property type="project" value="UniProtKB-SubCell"/>
</dbReference>
<dbReference type="GO" id="GO:0005524">
    <property type="term" value="F:ATP binding"/>
    <property type="evidence" value="ECO:0007669"/>
    <property type="project" value="UniProtKB-KW"/>
</dbReference>
<accession>E6UC86</accession>
<dbReference type="Proteomes" id="UP000006919">
    <property type="component" value="Chromosome"/>
</dbReference>
<keyword evidence="5" id="KW-0819">tRNA processing</keyword>
<dbReference type="STRING" id="697329.Rumal_2222"/>
<name>E6UC86_RUMA7</name>
<evidence type="ECO:0000256" key="2">
    <source>
        <dbReference type="ARBA" id="ARBA00007599"/>
    </source>
</evidence>
<dbReference type="NCBIfam" id="TIGR00150">
    <property type="entry name" value="T6A_YjeE"/>
    <property type="match status" value="1"/>
</dbReference>
<protein>
    <recommendedName>
        <fullName evidence="3">tRNA threonylcarbamoyladenosine biosynthesis protein TsaE</fullName>
    </recommendedName>
    <alternativeName>
        <fullName evidence="10">t(6)A37 threonylcarbamoyladenosine biosynthesis protein TsaE</fullName>
    </alternativeName>
</protein>
<dbReference type="PANTHER" id="PTHR33540">
    <property type="entry name" value="TRNA THREONYLCARBAMOYLADENOSINE BIOSYNTHESIS PROTEIN TSAE"/>
    <property type="match status" value="1"/>
</dbReference>
<dbReference type="Pfam" id="PF02367">
    <property type="entry name" value="TsaE"/>
    <property type="match status" value="1"/>
</dbReference>
<dbReference type="GO" id="GO:0002949">
    <property type="term" value="P:tRNA threonylcarbamoyladenosine modification"/>
    <property type="evidence" value="ECO:0007669"/>
    <property type="project" value="InterPro"/>
</dbReference>
<dbReference type="InterPro" id="IPR003442">
    <property type="entry name" value="T6A_TsaE"/>
</dbReference>
<dbReference type="SUPFAM" id="SSF52540">
    <property type="entry name" value="P-loop containing nucleoside triphosphate hydrolases"/>
    <property type="match status" value="1"/>
</dbReference>
<dbReference type="HOGENOM" id="CLU_087829_5_0_9"/>
<dbReference type="Gene3D" id="3.40.50.300">
    <property type="entry name" value="P-loop containing nucleotide triphosphate hydrolases"/>
    <property type="match status" value="1"/>
</dbReference>
<evidence type="ECO:0000256" key="4">
    <source>
        <dbReference type="ARBA" id="ARBA00022490"/>
    </source>
</evidence>
<evidence type="ECO:0000313" key="12">
    <source>
        <dbReference type="Proteomes" id="UP000006919"/>
    </source>
</evidence>
<keyword evidence="9" id="KW-0460">Magnesium</keyword>
<evidence type="ECO:0000256" key="9">
    <source>
        <dbReference type="ARBA" id="ARBA00022842"/>
    </source>
</evidence>
<evidence type="ECO:0000256" key="5">
    <source>
        <dbReference type="ARBA" id="ARBA00022694"/>
    </source>
</evidence>
<dbReference type="InterPro" id="IPR027417">
    <property type="entry name" value="P-loop_NTPase"/>
</dbReference>
<dbReference type="AlphaFoldDB" id="E6UC86"/>
<evidence type="ECO:0000256" key="6">
    <source>
        <dbReference type="ARBA" id="ARBA00022723"/>
    </source>
</evidence>
<dbReference type="EMBL" id="CP002403">
    <property type="protein sequence ID" value="ADU22708.1"/>
    <property type="molecule type" value="Genomic_DNA"/>
</dbReference>
<dbReference type="KEGG" id="ral:Rumal_2222"/>
<evidence type="ECO:0000256" key="7">
    <source>
        <dbReference type="ARBA" id="ARBA00022741"/>
    </source>
</evidence>
<sequence>MGCDKLNYTYRTSSPEQTIALGREIGRRLHGGDVLAYRGGLGAGKTTITRGISEGMGLGDEVTSPTFALVNEYRKTDSKLSLIHFDMYRITSGEDLETTGFFDYMDEDTVLAVEWSENIEDELPEECIRITINRISDDERELTIETCGGDDRFENISY</sequence>
<comment type="subcellular location">
    <subcellularLocation>
        <location evidence="1">Cytoplasm</location>
    </subcellularLocation>
</comment>
<dbReference type="eggNOG" id="COG0802">
    <property type="taxonomic scope" value="Bacteria"/>
</dbReference>
<evidence type="ECO:0000313" key="11">
    <source>
        <dbReference type="EMBL" id="ADU22708.1"/>
    </source>
</evidence>
<keyword evidence="6" id="KW-0479">Metal-binding</keyword>
<evidence type="ECO:0000256" key="8">
    <source>
        <dbReference type="ARBA" id="ARBA00022840"/>
    </source>
</evidence>
<reference evidence="11 12" key="1">
    <citation type="journal article" date="2011" name="J. Bacteriol.">
        <title>Complete genome of the cellulolytic ruminal bacterium Ruminococcus albus 7.</title>
        <authorList>
            <person name="Suen G."/>
            <person name="Stevenson D.M."/>
            <person name="Bruce D.C."/>
            <person name="Chertkov O."/>
            <person name="Copeland A."/>
            <person name="Cheng J.F."/>
            <person name="Detter C."/>
            <person name="Detter J.C."/>
            <person name="Goodwin L.A."/>
            <person name="Han C.S."/>
            <person name="Hauser L.J."/>
            <person name="Ivanova N.N."/>
            <person name="Kyrpides N.C."/>
            <person name="Land M.L."/>
            <person name="Lapidus A."/>
            <person name="Lucas S."/>
            <person name="Ovchinnikova G."/>
            <person name="Pitluck S."/>
            <person name="Tapia R."/>
            <person name="Woyke T."/>
            <person name="Boyum J."/>
            <person name="Mead D."/>
            <person name="Weimer P.J."/>
        </authorList>
    </citation>
    <scope>NUCLEOTIDE SEQUENCE [LARGE SCALE GENOMIC DNA]</scope>
    <source>
        <strain evidence="12">ATCC 27210 / DSM 20455 / JCM 14654 / NCDO 2250 / 7</strain>
    </source>
</reference>
<organism evidence="11 12">
    <name type="scientific">Ruminococcus albus (strain ATCC 27210 / DSM 20455 / JCM 14654 / NCDO 2250 / 7)</name>
    <dbReference type="NCBI Taxonomy" id="697329"/>
    <lineage>
        <taxon>Bacteria</taxon>
        <taxon>Bacillati</taxon>
        <taxon>Bacillota</taxon>
        <taxon>Clostridia</taxon>
        <taxon>Eubacteriales</taxon>
        <taxon>Oscillospiraceae</taxon>
        <taxon>Ruminococcus</taxon>
    </lineage>
</organism>
<keyword evidence="8" id="KW-0067">ATP-binding</keyword>
<evidence type="ECO:0000256" key="10">
    <source>
        <dbReference type="ARBA" id="ARBA00032441"/>
    </source>
</evidence>
<keyword evidence="4" id="KW-0963">Cytoplasm</keyword>
<dbReference type="GO" id="GO:0046872">
    <property type="term" value="F:metal ion binding"/>
    <property type="evidence" value="ECO:0007669"/>
    <property type="project" value="UniProtKB-KW"/>
</dbReference>
<comment type="similarity">
    <text evidence="2">Belongs to the TsaE family.</text>
</comment>
<dbReference type="PANTHER" id="PTHR33540:SF2">
    <property type="entry name" value="TRNA THREONYLCARBAMOYLADENOSINE BIOSYNTHESIS PROTEIN TSAE"/>
    <property type="match status" value="1"/>
</dbReference>
<proteinExistence type="inferred from homology"/>
<gene>
    <name evidence="11" type="ordered locus">Rumal_2222</name>
</gene>